<organism evidence="2 3">
    <name type="scientific">Deinandra increscens subsp. villosa</name>
    <dbReference type="NCBI Taxonomy" id="3103831"/>
    <lineage>
        <taxon>Eukaryota</taxon>
        <taxon>Viridiplantae</taxon>
        <taxon>Streptophyta</taxon>
        <taxon>Embryophyta</taxon>
        <taxon>Tracheophyta</taxon>
        <taxon>Spermatophyta</taxon>
        <taxon>Magnoliopsida</taxon>
        <taxon>eudicotyledons</taxon>
        <taxon>Gunneridae</taxon>
        <taxon>Pentapetalae</taxon>
        <taxon>asterids</taxon>
        <taxon>campanulids</taxon>
        <taxon>Asterales</taxon>
        <taxon>Asteraceae</taxon>
        <taxon>Asteroideae</taxon>
        <taxon>Heliantheae alliance</taxon>
        <taxon>Madieae</taxon>
        <taxon>Madiinae</taxon>
        <taxon>Deinandra</taxon>
    </lineage>
</organism>
<reference evidence="2 3" key="1">
    <citation type="submission" date="2024-04" db="EMBL/GenBank/DDBJ databases">
        <title>The reference genome of an endangered Asteraceae, Deinandra increscens subsp. villosa, native to the Central Coast of California.</title>
        <authorList>
            <person name="Guilliams M."/>
            <person name="Hasenstab-Lehman K."/>
            <person name="Meyer R."/>
            <person name="Mcevoy S."/>
        </authorList>
    </citation>
    <scope>NUCLEOTIDE SEQUENCE [LARGE SCALE GENOMIC DNA]</scope>
    <source>
        <tissue evidence="2">Leaf</tissue>
    </source>
</reference>
<dbReference type="PANTHER" id="PTHR32343">
    <property type="entry name" value="SERINE/ARGININE-RICH SPLICING FACTOR"/>
    <property type="match status" value="1"/>
</dbReference>
<evidence type="ECO:0000256" key="1">
    <source>
        <dbReference type="SAM" id="MobiDB-lite"/>
    </source>
</evidence>
<dbReference type="Proteomes" id="UP001408789">
    <property type="component" value="Unassembled WGS sequence"/>
</dbReference>
<dbReference type="EMBL" id="JBCNJP010000023">
    <property type="protein sequence ID" value="KAK9058119.1"/>
    <property type="molecule type" value="Genomic_DNA"/>
</dbReference>
<evidence type="ECO:0000313" key="3">
    <source>
        <dbReference type="Proteomes" id="UP001408789"/>
    </source>
</evidence>
<protein>
    <submittedName>
        <fullName evidence="2">Uncharacterized protein</fullName>
    </submittedName>
</protein>
<sequence>MRKQTETDRTNEVAEKAEEVVSTMLAKGFVLGKDALQKAKSFDEKHQLSSNASATVASIDSKMGLTEKLSTGTAAVNEKMKEVDERYKVSEATKSAMVAAEQKANNAGSALMSNKYVASGAVWIAGAFAAVTKAAEDVGSKTKEKVYKAEEEREEFKAKEKVQEVKEENEGSKTKEKVHEPAEEKEGSKTNENAKKAEEGSNKDSPVTPVKSSNENSELPKN</sequence>
<gene>
    <name evidence="2" type="ORF">SSX86_022959</name>
</gene>
<feature type="compositionally biased region" description="Basic and acidic residues" evidence="1">
    <location>
        <begin position="139"/>
        <end position="202"/>
    </location>
</feature>
<dbReference type="PANTHER" id="PTHR32343:SF29">
    <property type="entry name" value="RNA-BINDING (RRM_RBD_RNP MOTIFS) FAMILY PROTEIN"/>
    <property type="match status" value="1"/>
</dbReference>
<feature type="region of interest" description="Disordered" evidence="1">
    <location>
        <begin position="139"/>
        <end position="222"/>
    </location>
</feature>
<keyword evidence="3" id="KW-1185">Reference proteome</keyword>
<proteinExistence type="predicted"/>
<accession>A0AAP0CRR1</accession>
<feature type="compositionally biased region" description="Polar residues" evidence="1">
    <location>
        <begin position="210"/>
        <end position="222"/>
    </location>
</feature>
<comment type="caution">
    <text evidence="2">The sequence shown here is derived from an EMBL/GenBank/DDBJ whole genome shotgun (WGS) entry which is preliminary data.</text>
</comment>
<evidence type="ECO:0000313" key="2">
    <source>
        <dbReference type="EMBL" id="KAK9058119.1"/>
    </source>
</evidence>
<name>A0AAP0CRR1_9ASTR</name>
<dbReference type="AlphaFoldDB" id="A0AAP0CRR1"/>